<proteinExistence type="predicted"/>
<dbReference type="SUPFAM" id="SSF53335">
    <property type="entry name" value="S-adenosyl-L-methionine-dependent methyltransferases"/>
    <property type="match status" value="1"/>
</dbReference>
<feature type="domain" description="Methyltransferase" evidence="1">
    <location>
        <begin position="63"/>
        <end position="156"/>
    </location>
</feature>
<dbReference type="GO" id="GO:0032259">
    <property type="term" value="P:methylation"/>
    <property type="evidence" value="ECO:0007669"/>
    <property type="project" value="UniProtKB-KW"/>
</dbReference>
<dbReference type="GO" id="GO:0008168">
    <property type="term" value="F:methyltransferase activity"/>
    <property type="evidence" value="ECO:0007669"/>
    <property type="project" value="UniProtKB-KW"/>
</dbReference>
<keyword evidence="2" id="KW-0489">Methyltransferase</keyword>
<dbReference type="Proteomes" id="UP000449710">
    <property type="component" value="Unassembled WGS sequence"/>
</dbReference>
<protein>
    <submittedName>
        <fullName evidence="2">Class I SAM-dependent methyltransferase</fullName>
    </submittedName>
</protein>
<dbReference type="Gene3D" id="3.40.50.150">
    <property type="entry name" value="Vaccinia Virus protein VP39"/>
    <property type="match status" value="1"/>
</dbReference>
<organism evidence="2 3">
    <name type="scientific">Isachenkonia alkalipeptolytica</name>
    <dbReference type="NCBI Taxonomy" id="2565777"/>
    <lineage>
        <taxon>Bacteria</taxon>
        <taxon>Bacillati</taxon>
        <taxon>Bacillota</taxon>
        <taxon>Clostridia</taxon>
        <taxon>Eubacteriales</taxon>
        <taxon>Clostridiaceae</taxon>
        <taxon>Isachenkonia</taxon>
    </lineage>
</organism>
<gene>
    <name evidence="2" type="ORF">ISALK_01220</name>
</gene>
<evidence type="ECO:0000313" key="3">
    <source>
        <dbReference type="Proteomes" id="UP000449710"/>
    </source>
</evidence>
<evidence type="ECO:0000313" key="2">
    <source>
        <dbReference type="EMBL" id="NBG87111.1"/>
    </source>
</evidence>
<sequence>MEKELKYWVDLWEKQEKGRHKQQEFWDNRADFFDGKVFTEGKIGSNVVKLLKSKNMLSKDMKVLDIGCGPGKHTLPMAKEVKSITALDISENMLKHLQKNMESTNILNIHPISLDWKDVDLKGRQWEKAFDLVFASMTPGVFNYETLEKMLMACRKYCYLSGFVRRSDRLENEIADYIYEKYQLSPKKIDKVYYVFNILWQLDYTPEIEYIHRKWEDDMTVEEAYSLYTDKMSSMVSLSEEDREKIKKILEHKSHKGKVTEKTEVIQGILTWKCPPYSYPSKKL</sequence>
<keyword evidence="2" id="KW-0808">Transferase</keyword>
<dbReference type="CDD" id="cd02440">
    <property type="entry name" value="AdoMet_MTases"/>
    <property type="match status" value="1"/>
</dbReference>
<dbReference type="EMBL" id="SUMG01000001">
    <property type="protein sequence ID" value="NBG87111.1"/>
    <property type="molecule type" value="Genomic_DNA"/>
</dbReference>
<name>A0AA43XIW9_9CLOT</name>
<dbReference type="PANTHER" id="PTHR43667">
    <property type="entry name" value="CYCLOPROPANE-FATTY-ACYL-PHOSPHOLIPID SYNTHASE"/>
    <property type="match status" value="1"/>
</dbReference>
<dbReference type="RefSeq" id="WP_160718412.1">
    <property type="nucleotide sequence ID" value="NZ_SUMG01000001.1"/>
</dbReference>
<dbReference type="Pfam" id="PF13649">
    <property type="entry name" value="Methyltransf_25"/>
    <property type="match status" value="1"/>
</dbReference>
<dbReference type="PANTHER" id="PTHR43667:SF2">
    <property type="entry name" value="FATTY ACID C-METHYL TRANSFERASE"/>
    <property type="match status" value="1"/>
</dbReference>
<dbReference type="AlphaFoldDB" id="A0AA43XIW9"/>
<dbReference type="InterPro" id="IPR041698">
    <property type="entry name" value="Methyltransf_25"/>
</dbReference>
<reference evidence="2 3" key="1">
    <citation type="submission" date="2019-04" db="EMBL/GenBank/DDBJ databases">
        <title>Isachenkonia alkalipeptolytica gen. nov. sp. nov. a new anaerobic, alkiliphilic organothrophic bacterium capable to reduce synthesized ferrihydrite isolated from a soda lake.</title>
        <authorList>
            <person name="Toshchakov S.V."/>
            <person name="Zavarzina D.G."/>
            <person name="Zhilina T.N."/>
            <person name="Kostrikina N.A."/>
            <person name="Kublanov I.V."/>
        </authorList>
    </citation>
    <scope>NUCLEOTIDE SEQUENCE [LARGE SCALE GENOMIC DNA]</scope>
    <source>
        <strain evidence="2 3">Z-1701</strain>
    </source>
</reference>
<dbReference type="InterPro" id="IPR029063">
    <property type="entry name" value="SAM-dependent_MTases_sf"/>
</dbReference>
<accession>A0AA43XIW9</accession>
<dbReference type="InterPro" id="IPR050723">
    <property type="entry name" value="CFA/CMAS"/>
</dbReference>
<comment type="caution">
    <text evidence="2">The sequence shown here is derived from an EMBL/GenBank/DDBJ whole genome shotgun (WGS) entry which is preliminary data.</text>
</comment>
<keyword evidence="3" id="KW-1185">Reference proteome</keyword>
<evidence type="ECO:0000259" key="1">
    <source>
        <dbReference type="Pfam" id="PF13649"/>
    </source>
</evidence>